<protein>
    <submittedName>
        <fullName evidence="1">6-phosphogluconate dehydrogenase (Decarboxylating)</fullName>
    </submittedName>
</protein>
<evidence type="ECO:0000313" key="2">
    <source>
        <dbReference type="Proteomes" id="UP001519362"/>
    </source>
</evidence>
<gene>
    <name evidence="1" type="ORF">JOF34_001125</name>
</gene>
<reference evidence="1 2" key="1">
    <citation type="submission" date="2021-03" db="EMBL/GenBank/DDBJ databases">
        <title>Sequencing the genomes of 1000 actinobacteria strains.</title>
        <authorList>
            <person name="Klenk H.-P."/>
        </authorList>
    </citation>
    <scope>NUCLEOTIDE SEQUENCE [LARGE SCALE GENOMIC DNA]</scope>
    <source>
        <strain evidence="1 2">DSM 24221</strain>
    </source>
</reference>
<dbReference type="EMBL" id="JAGIOL010000001">
    <property type="protein sequence ID" value="MBP2436539.1"/>
    <property type="molecule type" value="Genomic_DNA"/>
</dbReference>
<comment type="caution">
    <text evidence="1">The sequence shown here is derived from an EMBL/GenBank/DDBJ whole genome shotgun (WGS) entry which is preliminary data.</text>
</comment>
<accession>A0ABS4ZGX2</accession>
<keyword evidence="2" id="KW-1185">Reference proteome</keyword>
<dbReference type="Proteomes" id="UP001519362">
    <property type="component" value="Unassembled WGS sequence"/>
</dbReference>
<organism evidence="1 2">
    <name type="scientific">Microbacterium amylolyticum</name>
    <dbReference type="NCBI Taxonomy" id="936337"/>
    <lineage>
        <taxon>Bacteria</taxon>
        <taxon>Bacillati</taxon>
        <taxon>Actinomycetota</taxon>
        <taxon>Actinomycetes</taxon>
        <taxon>Micrococcales</taxon>
        <taxon>Microbacteriaceae</taxon>
        <taxon>Microbacterium</taxon>
    </lineage>
</organism>
<name>A0ABS4ZGX2_9MICO</name>
<proteinExistence type="predicted"/>
<dbReference type="RefSeq" id="WP_165136127.1">
    <property type="nucleotide sequence ID" value="NZ_CP049253.1"/>
</dbReference>
<sequence length="49" mass="5534">MKADIDPREAALTSLAMTEGLEVMWLNGFDIDMVAISRVHLQRYLTTPL</sequence>
<evidence type="ECO:0000313" key="1">
    <source>
        <dbReference type="EMBL" id="MBP2436539.1"/>
    </source>
</evidence>